<feature type="transmembrane region" description="Helical" evidence="2">
    <location>
        <begin position="39"/>
        <end position="59"/>
    </location>
</feature>
<feature type="domain" description="AB hydrolase-1" evidence="3">
    <location>
        <begin position="225"/>
        <end position="325"/>
    </location>
</feature>
<evidence type="ECO:0000313" key="5">
    <source>
        <dbReference type="Proteomes" id="UP000196138"/>
    </source>
</evidence>
<evidence type="ECO:0000313" key="4">
    <source>
        <dbReference type="EMBL" id="ARU06362.1"/>
    </source>
</evidence>
<feature type="region of interest" description="Disordered" evidence="1">
    <location>
        <begin position="69"/>
        <end position="144"/>
    </location>
</feature>
<sequence>MTPTSPIARRQRLLLALCGLSAVAGGVLGAHTPLLAAAWAFQALVGWWAGVLALQMALAQQGNRRAWRQHLQRRDGTGPRIAHTAQPQAAEATAATPASHAGSAPGAAPGAAQGGSASRMAPASAPSPSGTALGAPDPHDRQDPLHPATRLVAVRAWLWSCWAAPAVFFWRQPFREGRWPDLLPQATAGHAGAPQASRGAPDTPSGQPVRRDVPDMPDQRQAQRAVLFVHGFVSNRGFWNPWLQRLTAEGAPFMAVSLRQPFAPLDTQAAELSAAVDHVIATTGQPPLIVAHSMGGLVVRAWLRHEARSGLRWPDRVHRVALIATPIAGTGLARWALGPLGAQMRRAEDGGHWVTRLNADLDALAIPRQLFACWASNTDNMVFPAHTALLAGADSHVHRGVPHVPLAHHPAVMRAVLTLRHG</sequence>
<dbReference type="PANTHER" id="PTHR37946">
    <property type="entry name" value="SLL1969 PROTEIN"/>
    <property type="match status" value="1"/>
</dbReference>
<protein>
    <recommendedName>
        <fullName evidence="3">AB hydrolase-1 domain-containing protein</fullName>
    </recommendedName>
</protein>
<dbReference type="InterPro" id="IPR000073">
    <property type="entry name" value="AB_hydrolase_1"/>
</dbReference>
<name>A0A1Y0ESZ9_9BURK</name>
<keyword evidence="2" id="KW-0472">Membrane</keyword>
<keyword evidence="2" id="KW-0812">Transmembrane</keyword>
<feature type="region of interest" description="Disordered" evidence="1">
    <location>
        <begin position="185"/>
        <end position="217"/>
    </location>
</feature>
<dbReference type="OrthoDB" id="275181at2"/>
<dbReference type="InterPro" id="IPR029058">
    <property type="entry name" value="AB_hydrolase_fold"/>
</dbReference>
<feature type="compositionally biased region" description="Low complexity" evidence="1">
    <location>
        <begin position="82"/>
        <end position="136"/>
    </location>
</feature>
<dbReference type="KEGG" id="cser:CCO03_18355"/>
<organism evidence="4 5">
    <name type="scientific">Comamonas serinivorans</name>
    <dbReference type="NCBI Taxonomy" id="1082851"/>
    <lineage>
        <taxon>Bacteria</taxon>
        <taxon>Pseudomonadati</taxon>
        <taxon>Pseudomonadota</taxon>
        <taxon>Betaproteobacteria</taxon>
        <taxon>Burkholderiales</taxon>
        <taxon>Comamonadaceae</taxon>
        <taxon>Comamonas</taxon>
    </lineage>
</organism>
<proteinExistence type="predicted"/>
<gene>
    <name evidence="4" type="ORF">CCO03_18355</name>
</gene>
<keyword evidence="2" id="KW-1133">Transmembrane helix</keyword>
<keyword evidence="5" id="KW-1185">Reference proteome</keyword>
<evidence type="ECO:0000256" key="2">
    <source>
        <dbReference type="SAM" id="Phobius"/>
    </source>
</evidence>
<dbReference type="SUPFAM" id="SSF53474">
    <property type="entry name" value="alpha/beta-Hydrolases"/>
    <property type="match status" value="1"/>
</dbReference>
<dbReference type="RefSeq" id="WP_087283431.1">
    <property type="nucleotide sequence ID" value="NZ_CP021455.1"/>
</dbReference>
<dbReference type="AlphaFoldDB" id="A0A1Y0ESZ9"/>
<dbReference type="Gene3D" id="3.40.50.1820">
    <property type="entry name" value="alpha/beta hydrolase"/>
    <property type="match status" value="1"/>
</dbReference>
<accession>A0A1Y0ESZ9</accession>
<dbReference type="PANTHER" id="PTHR37946:SF1">
    <property type="entry name" value="SLL1969 PROTEIN"/>
    <property type="match status" value="1"/>
</dbReference>
<dbReference type="EMBL" id="CP021455">
    <property type="protein sequence ID" value="ARU06362.1"/>
    <property type="molecule type" value="Genomic_DNA"/>
</dbReference>
<dbReference type="Pfam" id="PF00561">
    <property type="entry name" value="Abhydrolase_1"/>
    <property type="match status" value="1"/>
</dbReference>
<evidence type="ECO:0000259" key="3">
    <source>
        <dbReference type="Pfam" id="PF00561"/>
    </source>
</evidence>
<evidence type="ECO:0000256" key="1">
    <source>
        <dbReference type="SAM" id="MobiDB-lite"/>
    </source>
</evidence>
<dbReference type="Proteomes" id="UP000196138">
    <property type="component" value="Chromosome"/>
</dbReference>
<reference evidence="4 5" key="1">
    <citation type="submission" date="2017-05" db="EMBL/GenBank/DDBJ databases">
        <authorList>
            <person name="Song R."/>
            <person name="Chenine A.L."/>
            <person name="Ruprecht R.M."/>
        </authorList>
    </citation>
    <scope>NUCLEOTIDE SEQUENCE [LARGE SCALE GENOMIC DNA]</scope>
    <source>
        <strain evidence="4 5">DSM 26136</strain>
    </source>
</reference>